<evidence type="ECO:0000313" key="2">
    <source>
        <dbReference type="Proteomes" id="UP000032679"/>
    </source>
</evidence>
<reference evidence="1 2" key="1">
    <citation type="submission" date="2012-10" db="EMBL/GenBank/DDBJ databases">
        <title>Genome sequencing of Tanticharoenia sakaeratensis NBRC 103193.</title>
        <authorList>
            <person name="Azuma Y."/>
            <person name="Hadano H."/>
            <person name="Hirakawa H."/>
            <person name="Matsushita K."/>
        </authorList>
    </citation>
    <scope>NUCLEOTIDE SEQUENCE [LARGE SCALE GENOMIC DNA]</scope>
    <source>
        <strain evidence="1 2">NBRC 103193</strain>
    </source>
</reference>
<comment type="caution">
    <text evidence="1">The sequence shown here is derived from an EMBL/GenBank/DDBJ whole genome shotgun (WGS) entry which is preliminary data.</text>
</comment>
<dbReference type="RefSeq" id="WP_048850656.1">
    <property type="nucleotide sequence ID" value="NZ_BALE01000048.1"/>
</dbReference>
<dbReference type="AlphaFoldDB" id="A0A0D6MP81"/>
<proteinExistence type="predicted"/>
<gene>
    <name evidence="1" type="ORF">Tasa_048_109</name>
</gene>
<dbReference type="EMBL" id="BALE01000048">
    <property type="protein sequence ID" value="GAN55484.1"/>
    <property type="molecule type" value="Genomic_DNA"/>
</dbReference>
<keyword evidence="1" id="KW-0012">Acyltransferase</keyword>
<keyword evidence="1" id="KW-0808">Transferase</keyword>
<name>A0A0D6MP81_9PROT</name>
<accession>A0A0D6MP81</accession>
<dbReference type="STRING" id="1231623.Tasa_048_109"/>
<keyword evidence="2" id="KW-1185">Reference proteome</keyword>
<keyword evidence="1" id="KW-0378">Hydrolase</keyword>
<dbReference type="GO" id="GO:0016787">
    <property type="term" value="F:hydrolase activity"/>
    <property type="evidence" value="ECO:0007669"/>
    <property type="project" value="UniProtKB-KW"/>
</dbReference>
<protein>
    <submittedName>
        <fullName evidence="1">Hydrolase or acyltransferase</fullName>
    </submittedName>
</protein>
<dbReference type="Proteomes" id="UP000032679">
    <property type="component" value="Unassembled WGS sequence"/>
</dbReference>
<sequence length="382" mass="39937">MAASEPALPLTLICLQPAGRRGPDWGTLAAHISPNPMLHLAETVEAARAAAANGDAFALAAAGADAAAAMILTDKLIEAGIAPRALLLLAPVMAQGAARPDMVGLPTLVVAVHGETPSSPETLRARLMPHLPYGRLLAHDGPDDTLILRHGKAIGAAFSEILMTDTGPIETGPAIDPAFAALLASDHVSQRTREVMEQRAKPDFQAYAPKALTPEALAILRAATLRVLPQEGVFDTDPIDLAARIDTRLATTGDGWRFAELPPDAQAYEQALHTLDRAAMARNGGPFVVVDAAAQDDLLTRASDGTLEAEGLSAAQMQLWFTDLRADCVQTFITHPATMGRLGIDSIANGGDPVHQGFAEIGLGQRADWEPTGRASLGGDVA</sequence>
<organism evidence="1 2">
    <name type="scientific">Tanticharoenia sakaeratensis NBRC 103193</name>
    <dbReference type="NCBI Taxonomy" id="1231623"/>
    <lineage>
        <taxon>Bacteria</taxon>
        <taxon>Pseudomonadati</taxon>
        <taxon>Pseudomonadota</taxon>
        <taxon>Alphaproteobacteria</taxon>
        <taxon>Acetobacterales</taxon>
        <taxon>Acetobacteraceae</taxon>
        <taxon>Tanticharoenia</taxon>
    </lineage>
</organism>
<evidence type="ECO:0000313" key="1">
    <source>
        <dbReference type="EMBL" id="GAN55484.1"/>
    </source>
</evidence>
<dbReference type="OrthoDB" id="9780765at2"/>
<dbReference type="InterPro" id="IPR027056">
    <property type="entry name" value="Gluconate_2DH_su3"/>
</dbReference>
<dbReference type="GO" id="GO:0016746">
    <property type="term" value="F:acyltransferase activity"/>
    <property type="evidence" value="ECO:0007669"/>
    <property type="project" value="UniProtKB-KW"/>
</dbReference>
<dbReference type="Pfam" id="PF13618">
    <property type="entry name" value="Gluconate_2-dh3"/>
    <property type="match status" value="1"/>
</dbReference>